<protein>
    <submittedName>
        <fullName evidence="1">Uncharacterized protein</fullName>
    </submittedName>
</protein>
<dbReference type="Proteomes" id="UP000887116">
    <property type="component" value="Unassembled WGS sequence"/>
</dbReference>
<sequence length="164" mass="18388">MNVTRDNSACEVLKLQIFQDPKVLSKFYQIIIRFFCNSPHLPSFTRSSVAPIFPSVPSFHCFSLRQKIRTLRMCDEGRLEMQRRGMTGPRQTTSFGKAALNEEIFGILSTALIVPLQGSHRGRVMYSAAEDSPQPGTYTGANINQDWGRLSMLSSATSMGRFFG</sequence>
<dbReference type="EMBL" id="BMAO01015599">
    <property type="protein sequence ID" value="GFR02921.1"/>
    <property type="molecule type" value="Genomic_DNA"/>
</dbReference>
<gene>
    <name evidence="1" type="ORF">TNCT_273971</name>
</gene>
<comment type="caution">
    <text evidence="1">The sequence shown here is derived from an EMBL/GenBank/DDBJ whole genome shotgun (WGS) entry which is preliminary data.</text>
</comment>
<dbReference type="OrthoDB" id="6434481at2759"/>
<proteinExistence type="predicted"/>
<name>A0A8X6L9S7_TRICU</name>
<evidence type="ECO:0000313" key="1">
    <source>
        <dbReference type="EMBL" id="GFR02921.1"/>
    </source>
</evidence>
<accession>A0A8X6L9S7</accession>
<organism evidence="1 2">
    <name type="scientific">Trichonephila clavata</name>
    <name type="common">Joro spider</name>
    <name type="synonym">Nephila clavata</name>
    <dbReference type="NCBI Taxonomy" id="2740835"/>
    <lineage>
        <taxon>Eukaryota</taxon>
        <taxon>Metazoa</taxon>
        <taxon>Ecdysozoa</taxon>
        <taxon>Arthropoda</taxon>
        <taxon>Chelicerata</taxon>
        <taxon>Arachnida</taxon>
        <taxon>Araneae</taxon>
        <taxon>Araneomorphae</taxon>
        <taxon>Entelegynae</taxon>
        <taxon>Araneoidea</taxon>
        <taxon>Nephilidae</taxon>
        <taxon>Trichonephila</taxon>
    </lineage>
</organism>
<keyword evidence="2" id="KW-1185">Reference proteome</keyword>
<dbReference type="AlphaFoldDB" id="A0A8X6L9S7"/>
<evidence type="ECO:0000313" key="2">
    <source>
        <dbReference type="Proteomes" id="UP000887116"/>
    </source>
</evidence>
<reference evidence="1" key="1">
    <citation type="submission" date="2020-07" db="EMBL/GenBank/DDBJ databases">
        <title>Multicomponent nature underlies the extraordinary mechanical properties of spider dragline silk.</title>
        <authorList>
            <person name="Kono N."/>
            <person name="Nakamura H."/>
            <person name="Mori M."/>
            <person name="Yoshida Y."/>
            <person name="Ohtoshi R."/>
            <person name="Malay A.D."/>
            <person name="Moran D.A.P."/>
            <person name="Tomita M."/>
            <person name="Numata K."/>
            <person name="Arakawa K."/>
        </authorList>
    </citation>
    <scope>NUCLEOTIDE SEQUENCE</scope>
</reference>